<dbReference type="InterPro" id="IPR003617">
    <property type="entry name" value="TFIIS/CRSP70_N_sub"/>
</dbReference>
<evidence type="ECO:0000256" key="5">
    <source>
        <dbReference type="SAM" id="MobiDB-lite"/>
    </source>
</evidence>
<feature type="region of interest" description="Disordered" evidence="5">
    <location>
        <begin position="207"/>
        <end position="302"/>
    </location>
</feature>
<accession>A0A371HSX0</accession>
<dbReference type="InterPro" id="IPR017923">
    <property type="entry name" value="TFIIS_N"/>
</dbReference>
<feature type="region of interest" description="Disordered" evidence="5">
    <location>
        <begin position="52"/>
        <end position="122"/>
    </location>
</feature>
<dbReference type="AlphaFoldDB" id="A0A371HSX0"/>
<keyword evidence="2 3" id="KW-0539">Nucleus</keyword>
<dbReference type="Pfam" id="PF08711">
    <property type="entry name" value="Med26"/>
    <property type="match status" value="1"/>
</dbReference>
<feature type="coiled-coil region" evidence="4">
    <location>
        <begin position="302"/>
        <end position="329"/>
    </location>
</feature>
<name>A0A371HSX0_MUCPR</name>
<dbReference type="GO" id="GO:0005634">
    <property type="term" value="C:nucleus"/>
    <property type="evidence" value="ECO:0007669"/>
    <property type="project" value="UniProtKB-SubCell"/>
</dbReference>
<dbReference type="InterPro" id="IPR035441">
    <property type="entry name" value="TFIIS/LEDGF_dom_sf"/>
</dbReference>
<dbReference type="PANTHER" id="PTHR47210">
    <property type="entry name" value="MEDIATOR OF RNA POLYMERASE II TRANSCRIPTION SUBUNIT 26C-RELATED"/>
    <property type="match status" value="1"/>
</dbReference>
<feature type="compositionally biased region" description="Low complexity" evidence="5">
    <location>
        <begin position="282"/>
        <end position="291"/>
    </location>
</feature>
<dbReference type="PANTHER" id="PTHR47210:SF1">
    <property type="entry name" value="MEDIATOR OF RNA POLYMERASE II TRANSCRIPTION SUBUNIT 26C-RELATED"/>
    <property type="match status" value="1"/>
</dbReference>
<dbReference type="STRING" id="157652.A0A371HSX0"/>
<protein>
    <submittedName>
        <fullName evidence="7">Mediator of RNA polymerase II transcription subunit 26c</fullName>
    </submittedName>
</protein>
<dbReference type="Proteomes" id="UP000257109">
    <property type="component" value="Unassembled WGS sequence"/>
</dbReference>
<feature type="compositionally biased region" description="Basic and acidic residues" evidence="5">
    <location>
        <begin position="58"/>
        <end position="67"/>
    </location>
</feature>
<dbReference type="Gene3D" id="1.20.930.10">
    <property type="entry name" value="Conserved domain common to transcription factors TFIIS, elongin A, CRSP70"/>
    <property type="match status" value="1"/>
</dbReference>
<feature type="compositionally biased region" description="Low complexity" evidence="5">
    <location>
        <begin position="76"/>
        <end position="86"/>
    </location>
</feature>
<sequence length="416" mass="46234">MDLDDFRSILDTAGVDVWMFIDAAIAVASADCAAELKRRRDAIVERLYAASAPPPRCRNCDDGDRLRPNGHQIKKQSSPSPSPERQPLQRRGDAASPATPQSLDDGNADADDAGEDVDPYGGLFDDEQKKILEIKEQLEDPNQSEDSLVELLQSLADMDITFQALKDTDIGRHVNRLRKHPSNDVRRLVKLLVRKWKEIVDEWVKLKPQGEGGGNTLMADGDSPVQKTTQNGHHQQVEIPDFAYSPNPHNGSSGSDRNTSEAEHKPKVIPRSEPRPKPAPSPSLSTPASATQNRQRESSFDAERLASARRRLQENYKEAENAKRQRTIQVMDIHELPKSKPKNNVFFGKNKGGGGSQGRHWVPNKPAFVRLLREEHVISENKIEMGRRETAKGSQEVVILDDFAPGGWGICCCGNQ</sequence>
<feature type="compositionally biased region" description="Acidic residues" evidence="5">
    <location>
        <begin position="106"/>
        <end position="118"/>
    </location>
</feature>
<evidence type="ECO:0000256" key="4">
    <source>
        <dbReference type="SAM" id="Coils"/>
    </source>
</evidence>
<feature type="non-terminal residue" evidence="7">
    <location>
        <position position="1"/>
    </location>
</feature>
<dbReference type="InterPro" id="IPR044790">
    <property type="entry name" value="MD26C-like"/>
</dbReference>
<proteinExistence type="predicted"/>
<evidence type="ECO:0000256" key="2">
    <source>
        <dbReference type="ARBA" id="ARBA00023242"/>
    </source>
</evidence>
<dbReference type="SMART" id="SM00509">
    <property type="entry name" value="TFS2N"/>
    <property type="match status" value="1"/>
</dbReference>
<evidence type="ECO:0000256" key="3">
    <source>
        <dbReference type="PROSITE-ProRule" id="PRU00649"/>
    </source>
</evidence>
<dbReference type="CDD" id="cd00183">
    <property type="entry name" value="TFIIS_I"/>
    <property type="match status" value="1"/>
</dbReference>
<evidence type="ECO:0000313" key="8">
    <source>
        <dbReference type="Proteomes" id="UP000257109"/>
    </source>
</evidence>
<feature type="compositionally biased region" description="Basic and acidic residues" evidence="5">
    <location>
        <begin position="258"/>
        <end position="276"/>
    </location>
</feature>
<dbReference type="PROSITE" id="PS51319">
    <property type="entry name" value="TFIIS_N"/>
    <property type="match status" value="1"/>
</dbReference>
<organism evidence="7 8">
    <name type="scientific">Mucuna pruriens</name>
    <name type="common">Velvet bean</name>
    <name type="synonym">Dolichos pruriens</name>
    <dbReference type="NCBI Taxonomy" id="157652"/>
    <lineage>
        <taxon>Eukaryota</taxon>
        <taxon>Viridiplantae</taxon>
        <taxon>Streptophyta</taxon>
        <taxon>Embryophyta</taxon>
        <taxon>Tracheophyta</taxon>
        <taxon>Spermatophyta</taxon>
        <taxon>Magnoliopsida</taxon>
        <taxon>eudicotyledons</taxon>
        <taxon>Gunneridae</taxon>
        <taxon>Pentapetalae</taxon>
        <taxon>rosids</taxon>
        <taxon>fabids</taxon>
        <taxon>Fabales</taxon>
        <taxon>Fabaceae</taxon>
        <taxon>Papilionoideae</taxon>
        <taxon>50 kb inversion clade</taxon>
        <taxon>NPAAA clade</taxon>
        <taxon>indigoferoid/millettioid clade</taxon>
        <taxon>Phaseoleae</taxon>
        <taxon>Mucuna</taxon>
    </lineage>
</organism>
<comment type="caution">
    <text evidence="7">The sequence shown here is derived from an EMBL/GenBank/DDBJ whole genome shotgun (WGS) entry which is preliminary data.</text>
</comment>
<keyword evidence="4" id="KW-0175">Coiled coil</keyword>
<dbReference type="SUPFAM" id="SSF47676">
    <property type="entry name" value="Conserved domain common to transcription factors TFIIS, elongin A, CRSP70"/>
    <property type="match status" value="1"/>
</dbReference>
<dbReference type="EMBL" id="QJKJ01001793">
    <property type="protein sequence ID" value="RDY05873.1"/>
    <property type="molecule type" value="Genomic_DNA"/>
</dbReference>
<evidence type="ECO:0000256" key="1">
    <source>
        <dbReference type="ARBA" id="ARBA00004123"/>
    </source>
</evidence>
<evidence type="ECO:0000313" key="7">
    <source>
        <dbReference type="EMBL" id="RDY05873.1"/>
    </source>
</evidence>
<feature type="compositionally biased region" description="Polar residues" evidence="5">
    <location>
        <begin position="247"/>
        <end position="257"/>
    </location>
</feature>
<dbReference type="OrthoDB" id="550309at2759"/>
<reference evidence="7" key="1">
    <citation type="submission" date="2018-05" db="EMBL/GenBank/DDBJ databases">
        <title>Draft genome of Mucuna pruriens seed.</title>
        <authorList>
            <person name="Nnadi N.E."/>
            <person name="Vos R."/>
            <person name="Hasami M.H."/>
            <person name="Devisetty U.K."/>
            <person name="Aguiy J.C."/>
        </authorList>
    </citation>
    <scope>NUCLEOTIDE SEQUENCE [LARGE SCALE GENOMIC DNA]</scope>
    <source>
        <strain evidence="7">JCA_2017</strain>
    </source>
</reference>
<feature type="domain" description="TFIIS N-terminal" evidence="6">
    <location>
        <begin position="126"/>
        <end position="203"/>
    </location>
</feature>
<evidence type="ECO:0000259" key="6">
    <source>
        <dbReference type="PROSITE" id="PS51319"/>
    </source>
</evidence>
<keyword evidence="8" id="KW-1185">Reference proteome</keyword>
<gene>
    <name evidence="7" type="primary">MED26C</name>
    <name evidence="7" type="ORF">CR513_10232</name>
</gene>
<comment type="subcellular location">
    <subcellularLocation>
        <location evidence="1 3">Nucleus</location>
    </subcellularLocation>
</comment>
<feature type="compositionally biased region" description="Polar residues" evidence="5">
    <location>
        <begin position="225"/>
        <end position="234"/>
    </location>
</feature>